<dbReference type="Gene3D" id="3.90.1720.10">
    <property type="entry name" value="endopeptidase domain like (from Nostoc punctiforme)"/>
    <property type="match status" value="1"/>
</dbReference>
<name>A0A485L4L4_9STRA</name>
<dbReference type="Pfam" id="PF05257">
    <property type="entry name" value="CHAP"/>
    <property type="match status" value="1"/>
</dbReference>
<dbReference type="PANTHER" id="PTHR30094:SF0">
    <property type="entry name" value="BIFUNCTIONAL GLUTATHIONYLSPERMIDINE SYNTHETASE_AMIDASE-RELATED"/>
    <property type="match status" value="1"/>
</dbReference>
<evidence type="ECO:0000313" key="3">
    <source>
        <dbReference type="EMBL" id="KAF0692952.1"/>
    </source>
</evidence>
<dbReference type="PANTHER" id="PTHR30094">
    <property type="entry name" value="BIFUNCTIONAL GLUTATHIONYLSPERMIDINE SYNTHETASE/AMIDASE-RELATED"/>
    <property type="match status" value="1"/>
</dbReference>
<dbReference type="PROSITE" id="PS50911">
    <property type="entry name" value="CHAP"/>
    <property type="match status" value="1"/>
</dbReference>
<dbReference type="EMBL" id="CAADRA010005805">
    <property type="protein sequence ID" value="VFT92783.1"/>
    <property type="molecule type" value="Genomic_DNA"/>
</dbReference>
<accession>A0A485L4L4</accession>
<dbReference type="OrthoDB" id="299748at2759"/>
<dbReference type="SUPFAM" id="SSF54001">
    <property type="entry name" value="Cysteine proteinases"/>
    <property type="match status" value="1"/>
</dbReference>
<evidence type="ECO:0000313" key="5">
    <source>
        <dbReference type="Proteomes" id="UP000332933"/>
    </source>
</evidence>
<evidence type="ECO:0000256" key="1">
    <source>
        <dbReference type="SAM" id="MobiDB-lite"/>
    </source>
</evidence>
<dbReference type="InterPro" id="IPR038765">
    <property type="entry name" value="Papain-like_cys_pep_sf"/>
</dbReference>
<evidence type="ECO:0000313" key="4">
    <source>
        <dbReference type="EMBL" id="VFT92783.1"/>
    </source>
</evidence>
<reference evidence="3" key="2">
    <citation type="submission" date="2019-06" db="EMBL/GenBank/DDBJ databases">
        <title>Genomics analysis of Aphanomyces spp. identifies a new class of oomycete effector associated with host adaptation.</title>
        <authorList>
            <person name="Gaulin E."/>
        </authorList>
    </citation>
    <scope>NUCLEOTIDE SEQUENCE</scope>
    <source>
        <strain evidence="3">CBS 578.67</strain>
    </source>
</reference>
<dbReference type="InterPro" id="IPR051705">
    <property type="entry name" value="Gsp_Synthetase/Amidase"/>
</dbReference>
<dbReference type="EMBL" id="VJMH01005784">
    <property type="protein sequence ID" value="KAF0692952.1"/>
    <property type="molecule type" value="Genomic_DNA"/>
</dbReference>
<evidence type="ECO:0000259" key="2">
    <source>
        <dbReference type="PROSITE" id="PS50911"/>
    </source>
</evidence>
<reference evidence="4 5" key="1">
    <citation type="submission" date="2019-03" db="EMBL/GenBank/DDBJ databases">
        <authorList>
            <person name="Gaulin E."/>
            <person name="Dumas B."/>
        </authorList>
    </citation>
    <scope>NUCLEOTIDE SEQUENCE [LARGE SCALE GENOMIC DNA]</scope>
    <source>
        <strain evidence="4">CBS 568.67</strain>
    </source>
</reference>
<dbReference type="InterPro" id="IPR007921">
    <property type="entry name" value="CHAP_dom"/>
</dbReference>
<protein>
    <submittedName>
        <fullName evidence="4">Aste57867_15998 protein</fullName>
    </submittedName>
</protein>
<feature type="region of interest" description="Disordered" evidence="1">
    <location>
        <begin position="1"/>
        <end position="20"/>
    </location>
</feature>
<gene>
    <name evidence="4" type="primary">Aste57867_15998</name>
    <name evidence="3" type="ORF">As57867_015942</name>
    <name evidence="4" type="ORF">ASTE57867_15998</name>
</gene>
<keyword evidence="5" id="KW-1185">Reference proteome</keyword>
<proteinExistence type="predicted"/>
<dbReference type="Proteomes" id="UP000332933">
    <property type="component" value="Unassembled WGS sequence"/>
</dbReference>
<dbReference type="GO" id="GO:0016874">
    <property type="term" value="F:ligase activity"/>
    <property type="evidence" value="ECO:0007669"/>
    <property type="project" value="TreeGrafter"/>
</dbReference>
<sequence>MTTYRRWPGDNQSGEKPVPTGMIHGAILGTCHGVDGHNNNYKNNPAADHADYDGSNFLDGVCTGMKWQCVEYARRYWMINKGIVLPSLSWAAHIWDRVTHASRRGDFAIVPLLKFPNFGTEIPAVGDLLVYKSTPNQWVGHVAVVVDVVTKQGGTLHVRVAEQNQHNNKLWVGRYYAEEIHLVTGENAHGQTTYSITHSDPDLILDGWVRAAVDKAVLREPWTRPEPRLPVSGIYDKDSAIALQKFVGSFPDGSHGGMTNTDIRNVLRQHGDPSEAPTNPHSDELLRCLRHFLTRHWSLASPTPDRAPLDISVCPRNTRCVCRVILREEITDSESAATTPCPTTQALQAFLNNVHHPHDLRSAVQRVDLNH</sequence>
<feature type="domain" description="Peptidase C51" evidence="2">
    <location>
        <begin position="44"/>
        <end position="196"/>
    </location>
</feature>
<dbReference type="AlphaFoldDB" id="A0A485L4L4"/>
<organism evidence="4 5">
    <name type="scientific">Aphanomyces stellatus</name>
    <dbReference type="NCBI Taxonomy" id="120398"/>
    <lineage>
        <taxon>Eukaryota</taxon>
        <taxon>Sar</taxon>
        <taxon>Stramenopiles</taxon>
        <taxon>Oomycota</taxon>
        <taxon>Saprolegniomycetes</taxon>
        <taxon>Saprolegniales</taxon>
        <taxon>Verrucalvaceae</taxon>
        <taxon>Aphanomyces</taxon>
    </lineage>
</organism>